<keyword evidence="3" id="KW-1185">Reference proteome</keyword>
<dbReference type="OrthoDB" id="9801841at2"/>
<dbReference type="RefSeq" id="WP_005863853.1">
    <property type="nucleotide sequence ID" value="NZ_AAYA01000024.1"/>
</dbReference>
<dbReference type="EMBL" id="AAYA01000024">
    <property type="protein sequence ID" value="EBA05746.1"/>
    <property type="molecule type" value="Genomic_DNA"/>
</dbReference>
<dbReference type="Proteomes" id="UP000005713">
    <property type="component" value="Unassembled WGS sequence"/>
</dbReference>
<organism evidence="2 3">
    <name type="scientific">Sagittula stellata (strain ATCC 700073 / DSM 11524 / E-37)</name>
    <dbReference type="NCBI Taxonomy" id="388399"/>
    <lineage>
        <taxon>Bacteria</taxon>
        <taxon>Pseudomonadati</taxon>
        <taxon>Pseudomonadota</taxon>
        <taxon>Alphaproteobacteria</taxon>
        <taxon>Rhodobacterales</taxon>
        <taxon>Roseobacteraceae</taxon>
        <taxon>Sagittula</taxon>
    </lineage>
</organism>
<evidence type="ECO:0000313" key="3">
    <source>
        <dbReference type="Proteomes" id="UP000005713"/>
    </source>
</evidence>
<dbReference type="Pfam" id="PF13672">
    <property type="entry name" value="PP2C_2"/>
    <property type="match status" value="1"/>
</dbReference>
<proteinExistence type="predicted"/>
<dbReference type="CDD" id="cd00143">
    <property type="entry name" value="PP2Cc"/>
    <property type="match status" value="1"/>
</dbReference>
<dbReference type="eggNOG" id="COG0631">
    <property type="taxonomic scope" value="Bacteria"/>
</dbReference>
<evidence type="ECO:0000259" key="1">
    <source>
        <dbReference type="PROSITE" id="PS51746"/>
    </source>
</evidence>
<name>A3KAP0_SAGS3</name>
<dbReference type="PANTHER" id="PTHR47992">
    <property type="entry name" value="PROTEIN PHOSPHATASE"/>
    <property type="match status" value="1"/>
</dbReference>
<dbReference type="SUPFAM" id="SSF81606">
    <property type="entry name" value="PP2C-like"/>
    <property type="match status" value="1"/>
</dbReference>
<dbReference type="GO" id="GO:0004722">
    <property type="term" value="F:protein serine/threonine phosphatase activity"/>
    <property type="evidence" value="ECO:0007669"/>
    <property type="project" value="InterPro"/>
</dbReference>
<reference evidence="2 3" key="1">
    <citation type="submission" date="2006-06" db="EMBL/GenBank/DDBJ databases">
        <authorList>
            <person name="Moran M.A."/>
            <person name="Ferriera S."/>
            <person name="Johnson J."/>
            <person name="Kravitz S."/>
            <person name="Beeson K."/>
            <person name="Sutton G."/>
            <person name="Rogers Y.-H."/>
            <person name="Friedman R."/>
            <person name="Frazier M."/>
            <person name="Venter J.C."/>
        </authorList>
    </citation>
    <scope>NUCLEOTIDE SEQUENCE [LARGE SCALE GENOMIC DNA]</scope>
    <source>
        <strain evidence="2 3">E-37</strain>
    </source>
</reference>
<gene>
    <name evidence="2" type="ORF">SSE37_03005</name>
</gene>
<dbReference type="InterPro" id="IPR001932">
    <property type="entry name" value="PPM-type_phosphatase-like_dom"/>
</dbReference>
<dbReference type="Gene3D" id="3.60.40.10">
    <property type="entry name" value="PPM-type phosphatase domain"/>
    <property type="match status" value="1"/>
</dbReference>
<sequence>MDYNEFFTFETGQATDVGRKRTVNEDNFLSRPDCGLWVVSDGMGGHAAGDYASYTIVQELNSIGMSASPDDLQARFMERIHRANTAIFEHAQELQRGTIGATLVALLVHGEDYACIWSGDSRIYLLRDGKLVQQTRDHTELMMLLDSGTITEEEAQNWPRKNVITRAIGVTETPQCDVVSGKLALDDTFILCSDGLTEHLSDEDIAELAAKHRPKDACEAMIELTLERGAKDNVTVISMRCLPPPELEEENDLMDDVLELDTSAGEAEA</sequence>
<dbReference type="InterPro" id="IPR036457">
    <property type="entry name" value="PPM-type-like_dom_sf"/>
</dbReference>
<dbReference type="SMART" id="SM00331">
    <property type="entry name" value="PP2C_SIG"/>
    <property type="match status" value="1"/>
</dbReference>
<protein>
    <submittedName>
        <fullName evidence="2">Probable serine/threonine phosphatase</fullName>
    </submittedName>
</protein>
<comment type="caution">
    <text evidence="2">The sequence shown here is derived from an EMBL/GenBank/DDBJ whole genome shotgun (WGS) entry which is preliminary data.</text>
</comment>
<accession>A3KAP0</accession>
<dbReference type="SMART" id="SM00332">
    <property type="entry name" value="PP2Cc"/>
    <property type="match status" value="1"/>
</dbReference>
<feature type="domain" description="PPM-type phosphatase" evidence="1">
    <location>
        <begin position="10"/>
        <end position="241"/>
    </location>
</feature>
<dbReference type="PROSITE" id="PS51746">
    <property type="entry name" value="PPM_2"/>
    <property type="match status" value="1"/>
</dbReference>
<evidence type="ECO:0000313" key="2">
    <source>
        <dbReference type="EMBL" id="EBA05746.1"/>
    </source>
</evidence>
<dbReference type="InterPro" id="IPR015655">
    <property type="entry name" value="PP2C"/>
</dbReference>
<dbReference type="AlphaFoldDB" id="A3KAP0"/>